<accession>K9X1F7</accession>
<dbReference type="InterPro" id="IPR025295">
    <property type="entry name" value="eCIS_core_dom"/>
</dbReference>
<evidence type="ECO:0000256" key="1">
    <source>
        <dbReference type="SAM" id="Coils"/>
    </source>
</evidence>
<dbReference type="EMBL" id="CP003642">
    <property type="protein sequence ID" value="AFZ26455.1"/>
    <property type="molecule type" value="Genomic_DNA"/>
</dbReference>
<dbReference type="HOGENOM" id="CLU_258050_0_0_3"/>
<dbReference type="STRING" id="56107.Cylst_4364"/>
<evidence type="ECO:0000259" key="3">
    <source>
        <dbReference type="Pfam" id="PF13699"/>
    </source>
</evidence>
<keyword evidence="1" id="KW-0175">Coiled coil</keyword>
<keyword evidence="5" id="KW-1185">Reference proteome</keyword>
<feature type="compositionally biased region" description="Polar residues" evidence="2">
    <location>
        <begin position="10"/>
        <end position="22"/>
    </location>
</feature>
<dbReference type="Proteomes" id="UP000010475">
    <property type="component" value="Chromosome"/>
</dbReference>
<dbReference type="Pfam" id="PF13699">
    <property type="entry name" value="eCIS_core"/>
    <property type="match status" value="1"/>
</dbReference>
<dbReference type="eggNOG" id="COG5412">
    <property type="taxonomic scope" value="Bacteria"/>
</dbReference>
<evidence type="ECO:0000313" key="4">
    <source>
        <dbReference type="EMBL" id="AFZ26455.1"/>
    </source>
</evidence>
<feature type="region of interest" description="Disordered" evidence="2">
    <location>
        <begin position="961"/>
        <end position="1008"/>
    </location>
</feature>
<feature type="compositionally biased region" description="Polar residues" evidence="2">
    <location>
        <begin position="319"/>
        <end position="331"/>
    </location>
</feature>
<dbReference type="RefSeq" id="WP_015209697.1">
    <property type="nucleotide sequence ID" value="NC_019757.1"/>
</dbReference>
<feature type="region of interest" description="Disordered" evidence="2">
    <location>
        <begin position="1"/>
        <end position="76"/>
    </location>
</feature>
<feature type="compositionally biased region" description="Polar residues" evidence="2">
    <location>
        <begin position="35"/>
        <end position="45"/>
    </location>
</feature>
<feature type="region of interest" description="Disordered" evidence="2">
    <location>
        <begin position="127"/>
        <end position="160"/>
    </location>
</feature>
<evidence type="ECO:0000256" key="2">
    <source>
        <dbReference type="SAM" id="MobiDB-lite"/>
    </source>
</evidence>
<dbReference type="KEGG" id="csg:Cylst_4364"/>
<name>K9X1F7_9NOST</name>
<gene>
    <name evidence="4" type="ORF">Cylst_4364</name>
</gene>
<feature type="region of interest" description="Disordered" evidence="2">
    <location>
        <begin position="476"/>
        <end position="501"/>
    </location>
</feature>
<protein>
    <recommendedName>
        <fullName evidence="3">eCIS core domain-containing protein</fullName>
    </recommendedName>
</protein>
<feature type="region of interest" description="Disordered" evidence="2">
    <location>
        <begin position="293"/>
        <end position="343"/>
    </location>
</feature>
<feature type="domain" description="eCIS core" evidence="3">
    <location>
        <begin position="338"/>
        <end position="411"/>
    </location>
</feature>
<organism evidence="4 5">
    <name type="scientific">Cylindrospermum stagnale PCC 7417</name>
    <dbReference type="NCBI Taxonomy" id="56107"/>
    <lineage>
        <taxon>Bacteria</taxon>
        <taxon>Bacillati</taxon>
        <taxon>Cyanobacteriota</taxon>
        <taxon>Cyanophyceae</taxon>
        <taxon>Nostocales</taxon>
        <taxon>Nostocaceae</taxon>
        <taxon>Cylindrospermum</taxon>
    </lineage>
</organism>
<feature type="coiled-coil region" evidence="1">
    <location>
        <begin position="801"/>
        <end position="832"/>
    </location>
</feature>
<feature type="compositionally biased region" description="Polar residues" evidence="2">
    <location>
        <begin position="961"/>
        <end position="978"/>
    </location>
</feature>
<feature type="compositionally biased region" description="Polar residues" evidence="2">
    <location>
        <begin position="476"/>
        <end position="491"/>
    </location>
</feature>
<sequence length="1345" mass="148301">MYSRQHRTAKNSSNSSDTQAPNQFAPRRFVVQPKTEASQPQQEQTPDIEAQQEETKQYKGGFIDFSKLTPRPTPPKTPRIQMKLTLGQPGNIYQQQAVPSNPIAIQPKANTDLSPAQNPTLEPFDKAEEVSNEAVELRQMSESGESGDEDANSPNGGNVQRACSLCDSEKSLFQTKLTIGAPGDKYEQEADSMAQQVMSMDTPTVQQQPIQRQEEELSESIQKQPLSASITPLVQRFAKAKVQAKSNKESIFTNKESYLESTQLKALPAKHISTLNISPGAQAKWLNKHVHAEKPTAQEQPIQRLTDETLQRSGKSDATPATPSLESRLGSQTGGGTPLDEQTRSFMEPRFGADFNQVRVHTDTTAVQMNKELGAQAFAHGSDIYFGAGKTPGKNELTAHELTHVVQQGGAVRMNPAKKLVNPQVSAKINKEPGIIPKQDHSESAQLKPLEAKQLPTDATSRASNKDLYRFPHETQALQAKQLPNSDTPLDSNKEKRPLPQQDHQLVQSKHISTLSVSPRIQGDWFHDRKRELLDQVEQRLKDIPGYDLLLLALGRNPITGEAVERNGTKAVGTFLKLVPGGDQIFEKLQQSGALEKAFTWWQDEITKLNITIENIKGLVNKAIDSLGLSDITDVSGAIEKVKGFFKPTIERVKNFATNVGNKVLEFTLEGFMQGAGGAVSQVMAILKKAGNVFGTIASDPIKFCQNLMKAVTGGFEQFKNNFSQHFQTGMMKWLFGTLATAGLTAPSEFNAQGLISIALEVLGITYQKIRLKLVNKVGEKKLAKAEQGVEILQKILQGGLAQAWQNISELMENVEQQKEEMIGKLKDMVVEAVIGAAIPKLLVMFVPGGAIIEAVMNVYKTITFFIDKAQEIAELANAVFDSIGNIAAGNLAAASSKVETVMGRSLSLIISFLAKLIGVGNLGYKVRKLLENIKGKIDEALDKLVTFIADKVKVFLKNPGQNNQPAVVPGQNNQPRGSQTQHNQQPNNSPQNTQQNQSPTSQRSDGEVGKTINFTAKGESHSLWIEVVKTLVKVMVASTPEQVKTKLDKWQGRLNELQGNNRTKAEKSLNIAYKDLGITQKEAQEAVKEKQKADSAPGNQKALNEFIQADSETEAAQDNLADALKELFELFGEENTLSQKFIETRNQSKAVINEVRTLCNQRRQLIQAGKLESQFGYNLDGYESALQNLEEEWKSTKGATEKEPGLYELAVEEFDRIKTEVTKLKAQIQKEIPLKQDSQTETLPNEWSNIKPNLVYKTDWGLVSFADKQIAFGKQHDLDSKHLQAINKGKVAPKGSQGLVPSQLEGFDLKSKTIAKGQSHYRYHGKFIDGVNVVLHFPGKISND</sequence>
<feature type="compositionally biased region" description="Low complexity" evidence="2">
    <location>
        <begin position="979"/>
        <end position="1003"/>
    </location>
</feature>
<evidence type="ECO:0000313" key="5">
    <source>
        <dbReference type="Proteomes" id="UP000010475"/>
    </source>
</evidence>
<dbReference type="eggNOG" id="COG3064">
    <property type="taxonomic scope" value="Bacteria"/>
</dbReference>
<reference evidence="4 5" key="1">
    <citation type="submission" date="2012-06" db="EMBL/GenBank/DDBJ databases">
        <title>Finished chromosome of genome of Cylindrospermum stagnale PCC 7417.</title>
        <authorList>
            <consortium name="US DOE Joint Genome Institute"/>
            <person name="Gugger M."/>
            <person name="Coursin T."/>
            <person name="Rippka R."/>
            <person name="Tandeau De Marsac N."/>
            <person name="Huntemann M."/>
            <person name="Wei C.-L."/>
            <person name="Han J."/>
            <person name="Detter J.C."/>
            <person name="Han C."/>
            <person name="Tapia R."/>
            <person name="Chen A."/>
            <person name="Kyrpides N."/>
            <person name="Mavromatis K."/>
            <person name="Markowitz V."/>
            <person name="Szeto E."/>
            <person name="Ivanova N."/>
            <person name="Pagani I."/>
            <person name="Pati A."/>
            <person name="Goodwin L."/>
            <person name="Nordberg H.P."/>
            <person name="Cantor M.N."/>
            <person name="Hua S.X."/>
            <person name="Woyke T."/>
            <person name="Kerfeld C.A."/>
        </authorList>
    </citation>
    <scope>NUCLEOTIDE SEQUENCE [LARGE SCALE GENOMIC DNA]</scope>
    <source>
        <strain evidence="4 5">PCC 7417</strain>
    </source>
</reference>
<proteinExistence type="predicted"/>
<feature type="region of interest" description="Disordered" evidence="2">
    <location>
        <begin position="430"/>
        <end position="460"/>
    </location>
</feature>